<evidence type="ECO:0000313" key="12">
    <source>
        <dbReference type="EMBL" id="CAG9786152.1"/>
    </source>
</evidence>
<accession>A0A9N9QYU8</accession>
<dbReference type="InterPro" id="IPR015943">
    <property type="entry name" value="WD40/YVTN_repeat-like_dom_sf"/>
</dbReference>
<dbReference type="SUPFAM" id="SSF50978">
    <property type="entry name" value="WD40 repeat-like"/>
    <property type="match status" value="1"/>
</dbReference>
<evidence type="ECO:0000256" key="7">
    <source>
        <dbReference type="ARBA" id="ARBA00023017"/>
    </source>
</evidence>
<evidence type="ECO:0008006" key="14">
    <source>
        <dbReference type="Google" id="ProtNLM"/>
    </source>
</evidence>
<evidence type="ECO:0000256" key="8">
    <source>
        <dbReference type="ARBA" id="ARBA00023069"/>
    </source>
</evidence>
<dbReference type="GO" id="GO:0036158">
    <property type="term" value="P:outer dynein arm assembly"/>
    <property type="evidence" value="ECO:0007669"/>
    <property type="project" value="TreeGrafter"/>
</dbReference>
<dbReference type="GO" id="GO:0036157">
    <property type="term" value="C:outer dynein arm"/>
    <property type="evidence" value="ECO:0007669"/>
    <property type="project" value="TreeGrafter"/>
</dbReference>
<comment type="similarity">
    <text evidence="2">Belongs to the dynein intermediate chain family.</text>
</comment>
<dbReference type="Proteomes" id="UP001153714">
    <property type="component" value="Chromosome 15"/>
</dbReference>
<keyword evidence="8" id="KW-0969">Cilium</keyword>
<gene>
    <name evidence="12" type="ORF">DIATSA_LOCUS4129</name>
</gene>
<evidence type="ECO:0000256" key="9">
    <source>
        <dbReference type="ARBA" id="ARBA00023175"/>
    </source>
</evidence>
<keyword evidence="6" id="KW-0677">Repeat</keyword>
<dbReference type="InterPro" id="IPR050687">
    <property type="entry name" value="Dynein_IC"/>
</dbReference>
<protein>
    <recommendedName>
        <fullName evidence="14">Dynein intermediate chain 3, ciliary</fullName>
    </recommendedName>
</protein>
<dbReference type="GO" id="GO:0005874">
    <property type="term" value="C:microtubule"/>
    <property type="evidence" value="ECO:0007669"/>
    <property type="project" value="UniProtKB-KW"/>
</dbReference>
<dbReference type="SMART" id="SM00320">
    <property type="entry name" value="WD40"/>
    <property type="match status" value="5"/>
</dbReference>
<reference evidence="12" key="2">
    <citation type="submission" date="2022-10" db="EMBL/GenBank/DDBJ databases">
        <authorList>
            <consortium name="ENA_rothamsted_submissions"/>
            <consortium name="culmorum"/>
            <person name="King R."/>
        </authorList>
    </citation>
    <scope>NUCLEOTIDE SEQUENCE</scope>
</reference>
<keyword evidence="4" id="KW-0853">WD repeat</keyword>
<evidence type="ECO:0000256" key="6">
    <source>
        <dbReference type="ARBA" id="ARBA00022737"/>
    </source>
</evidence>
<keyword evidence="5" id="KW-0493">Microtubule</keyword>
<dbReference type="GO" id="GO:0045503">
    <property type="term" value="F:dynein light chain binding"/>
    <property type="evidence" value="ECO:0007669"/>
    <property type="project" value="TreeGrafter"/>
</dbReference>
<evidence type="ECO:0000256" key="1">
    <source>
        <dbReference type="ARBA" id="ARBA00004430"/>
    </source>
</evidence>
<evidence type="ECO:0000256" key="2">
    <source>
        <dbReference type="ARBA" id="ARBA00011059"/>
    </source>
</evidence>
<comment type="subcellular location">
    <subcellularLocation>
        <location evidence="1">Cytoplasm</location>
        <location evidence="1">Cytoskeleton</location>
        <location evidence="1">Cilium axoneme</location>
    </subcellularLocation>
</comment>
<proteinExistence type="inferred from homology"/>
<reference evidence="12" key="1">
    <citation type="submission" date="2021-12" db="EMBL/GenBank/DDBJ databases">
        <authorList>
            <person name="King R."/>
        </authorList>
    </citation>
    <scope>NUCLEOTIDE SEQUENCE</scope>
</reference>
<dbReference type="PANTHER" id="PTHR12442:SF7">
    <property type="entry name" value="DYNEIN AXONEMAL INTERMEDIATE CHAIN 2"/>
    <property type="match status" value="1"/>
</dbReference>
<keyword evidence="10" id="KW-0206">Cytoskeleton</keyword>
<dbReference type="InterPro" id="IPR001680">
    <property type="entry name" value="WD40_rpt"/>
</dbReference>
<dbReference type="Gene3D" id="2.130.10.10">
    <property type="entry name" value="YVTN repeat-like/Quinoprotein amine dehydrogenase"/>
    <property type="match status" value="2"/>
</dbReference>
<dbReference type="InterPro" id="IPR036322">
    <property type="entry name" value="WD40_repeat_dom_sf"/>
</dbReference>
<keyword evidence="11" id="KW-0966">Cell projection</keyword>
<dbReference type="Pfam" id="PF00400">
    <property type="entry name" value="WD40"/>
    <property type="match status" value="1"/>
</dbReference>
<dbReference type="AlphaFoldDB" id="A0A9N9QYU8"/>
<evidence type="ECO:0000313" key="13">
    <source>
        <dbReference type="Proteomes" id="UP001153714"/>
    </source>
</evidence>
<dbReference type="OrthoDB" id="366230at2759"/>
<evidence type="ECO:0000256" key="11">
    <source>
        <dbReference type="ARBA" id="ARBA00023273"/>
    </source>
</evidence>
<dbReference type="PANTHER" id="PTHR12442">
    <property type="entry name" value="DYNEIN INTERMEDIATE CHAIN"/>
    <property type="match status" value="1"/>
</dbReference>
<keyword evidence="13" id="KW-1185">Reference proteome</keyword>
<evidence type="ECO:0000256" key="10">
    <source>
        <dbReference type="ARBA" id="ARBA00023212"/>
    </source>
</evidence>
<evidence type="ECO:0000256" key="5">
    <source>
        <dbReference type="ARBA" id="ARBA00022701"/>
    </source>
</evidence>
<evidence type="ECO:0000256" key="4">
    <source>
        <dbReference type="ARBA" id="ARBA00022574"/>
    </source>
</evidence>
<dbReference type="EMBL" id="OU893346">
    <property type="protein sequence ID" value="CAG9786152.1"/>
    <property type="molecule type" value="Genomic_DNA"/>
</dbReference>
<evidence type="ECO:0000256" key="3">
    <source>
        <dbReference type="ARBA" id="ARBA00022490"/>
    </source>
</evidence>
<keyword evidence="9" id="KW-0505">Motor protein</keyword>
<dbReference type="GO" id="GO:0003341">
    <property type="term" value="P:cilium movement"/>
    <property type="evidence" value="ECO:0007669"/>
    <property type="project" value="TreeGrafter"/>
</dbReference>
<dbReference type="GO" id="GO:0045504">
    <property type="term" value="F:dynein heavy chain binding"/>
    <property type="evidence" value="ECO:0007669"/>
    <property type="project" value="TreeGrafter"/>
</dbReference>
<organism evidence="12 13">
    <name type="scientific">Diatraea saccharalis</name>
    <name type="common">sugarcane borer</name>
    <dbReference type="NCBI Taxonomy" id="40085"/>
    <lineage>
        <taxon>Eukaryota</taxon>
        <taxon>Metazoa</taxon>
        <taxon>Ecdysozoa</taxon>
        <taxon>Arthropoda</taxon>
        <taxon>Hexapoda</taxon>
        <taxon>Insecta</taxon>
        <taxon>Pterygota</taxon>
        <taxon>Neoptera</taxon>
        <taxon>Endopterygota</taxon>
        <taxon>Lepidoptera</taxon>
        <taxon>Glossata</taxon>
        <taxon>Ditrysia</taxon>
        <taxon>Pyraloidea</taxon>
        <taxon>Crambidae</taxon>
        <taxon>Crambinae</taxon>
        <taxon>Diatraea</taxon>
    </lineage>
</organism>
<keyword evidence="3" id="KW-0963">Cytoplasm</keyword>
<keyword evidence="7" id="KW-0243">Dynein</keyword>
<name>A0A9N9QYU8_9NEOP</name>
<sequence>MSRYMKSVYEYTKVRKNFGRQPLFRDVPAQMLDSIKPDKNEQKLYALRNPVHRYVQATMPQSENDSNTKQVISHDQSINHEEGGWPREVHVYNEEHIHRHRRRVMHEDNYVHAVLNLAPVMAHYVNQNNAIDMYQTYFSDMKGQEPVETYKVRIANVFRDPSRRPVSCIAWTNEKKSMIAVSYCERTYCNNEWGYLSVENNTCSLWDVTVHNTPANEFCANSACWQIACSPKDPEIIIGGLQNGTVCVFDARTNKKAIGYSSVYKSHREPVTALLYIHSRTQTEFFSGSPDGQCLWWDLRNFDEPLCQLPISVKIPADQKPDLSNAEGVSSLDFDYGLPTKFLCGTDSGLVININRMGRSHSEILTSYWNAHLGPVRAVHRSPCTTRMFLTCGDYSLRIWSEEMRTQPIIVTKPYRHQVTDASWAPLRYSCYMSVCAGGYFYYWDLLRKSQEPVATLQISKKEITKLTPHTKGRVIAIGDVIGSVTLVHLSENMILPGSRDKQLVHQLYERESRREHIVDTRLREIHLKQKTEEEAATKEIYEEIPDEDELLQQTEDEYFQIVTQELKKMDMLTSESVS</sequence>